<gene>
    <name evidence="2" type="ORF">C6Y53_03210</name>
</gene>
<accession>A0A2S0MLP5</accession>
<organism evidence="2 3">
    <name type="scientific">Pukyongiella litopenaei</name>
    <dbReference type="NCBI Taxonomy" id="2605946"/>
    <lineage>
        <taxon>Bacteria</taxon>
        <taxon>Pseudomonadati</taxon>
        <taxon>Pseudomonadota</taxon>
        <taxon>Alphaproteobacteria</taxon>
        <taxon>Rhodobacterales</taxon>
        <taxon>Paracoccaceae</taxon>
        <taxon>Pukyongiella</taxon>
    </lineage>
</organism>
<keyword evidence="3" id="KW-1185">Reference proteome</keyword>
<evidence type="ECO:0000313" key="3">
    <source>
        <dbReference type="Proteomes" id="UP000237655"/>
    </source>
</evidence>
<feature type="region of interest" description="Disordered" evidence="1">
    <location>
        <begin position="49"/>
        <end position="220"/>
    </location>
</feature>
<protein>
    <submittedName>
        <fullName evidence="2">Energy transducer TonB</fullName>
    </submittedName>
</protein>
<reference evidence="3" key="1">
    <citation type="submission" date="2018-03" db="EMBL/GenBank/DDBJ databases">
        <title>Genomic analysis of the strain SH-1 isolated from shrimp intestine.</title>
        <authorList>
            <person name="Kim Y.-S."/>
            <person name="Kim S.-E."/>
            <person name="Kim K.-H."/>
        </authorList>
    </citation>
    <scope>NUCLEOTIDE SEQUENCE [LARGE SCALE GENOMIC DNA]</scope>
    <source>
        <strain evidence="3">SH-1</strain>
    </source>
</reference>
<evidence type="ECO:0000313" key="2">
    <source>
        <dbReference type="EMBL" id="AVO36796.1"/>
    </source>
</evidence>
<feature type="compositionally biased region" description="Low complexity" evidence="1">
    <location>
        <begin position="133"/>
        <end position="143"/>
    </location>
</feature>
<feature type="region of interest" description="Disordered" evidence="1">
    <location>
        <begin position="233"/>
        <end position="255"/>
    </location>
</feature>
<evidence type="ECO:0000256" key="1">
    <source>
        <dbReference type="SAM" id="MobiDB-lite"/>
    </source>
</evidence>
<dbReference type="RefSeq" id="WP_106471111.1">
    <property type="nucleotide sequence ID" value="NZ_CP027665.1"/>
</dbReference>
<feature type="compositionally biased region" description="Basic and acidic residues" evidence="1">
    <location>
        <begin position="164"/>
        <end position="177"/>
    </location>
</feature>
<dbReference type="KEGG" id="thas:C6Y53_03210"/>
<dbReference type="EMBL" id="CP027665">
    <property type="protein sequence ID" value="AVO36796.1"/>
    <property type="molecule type" value="Genomic_DNA"/>
</dbReference>
<feature type="compositionally biased region" description="Pro residues" evidence="1">
    <location>
        <begin position="64"/>
        <end position="73"/>
    </location>
</feature>
<proteinExistence type="predicted"/>
<dbReference type="AlphaFoldDB" id="A0A2S0MLP5"/>
<feature type="compositionally biased region" description="Pro residues" evidence="1">
    <location>
        <begin position="241"/>
        <end position="250"/>
    </location>
</feature>
<dbReference type="Gene3D" id="3.30.1150.10">
    <property type="match status" value="1"/>
</dbReference>
<name>A0A2S0MLP5_9RHOB</name>
<dbReference type="SUPFAM" id="SSF74653">
    <property type="entry name" value="TolA/TonB C-terminal domain"/>
    <property type="match status" value="1"/>
</dbReference>
<dbReference type="Proteomes" id="UP000237655">
    <property type="component" value="Chromosome"/>
</dbReference>
<sequence>MQTGTKISGAAHLALIGWALLGGAFRSEPLPYEVHEVSLISAQDFAALGAPSASDAPQVSQRPPARPEPAPEPPADDPAEPPVAEAPDLTQETAALPPQPEVPDAPEAPLAQPEPRPAERVAPDPVAPPPVDAAPDTDTTPAVVEEDGAQTDRDAQEATAPEEAGDRIETEANERETLAPLASARPVSRPDRRPAPDPQPDTTAEPRPEPPVADPDPDTNSAIEDALAAALADGGDEAPEPAAPAAPTGPPLTAGEREGLRVAVSRCWNVGSLSSEALRTTVVVGVSMARDGVPVRESIRMLSASGGSGGAAEQAFEAARRAIIRCGARGFDLPAEKFDQWRDIEMTFNPERMQIK</sequence>